<dbReference type="EMBL" id="CP001350">
    <property type="protein sequence ID" value="ACL62540.1"/>
    <property type="molecule type" value="Genomic_DNA"/>
</dbReference>
<dbReference type="Proteomes" id="UP000008207">
    <property type="component" value="Plasmid pMNOD01"/>
</dbReference>
<dbReference type="HOGENOM" id="CLU_2274069_0_0_5"/>
<accession>B8IVV0</accession>
<name>B8IVV0_METNO</name>
<evidence type="ECO:0000256" key="1">
    <source>
        <dbReference type="SAM" id="MobiDB-lite"/>
    </source>
</evidence>
<keyword evidence="3" id="KW-1185">Reference proteome</keyword>
<sequence>MAETGNLSGAEGVLVQVLGVLTQTAAAEDPEVADRLRQVLAKAAQDCFVGGDTGGLDAVVELRRALPSVADPDDRAAVRRAPAKRLSKRRSPLDGPSAGAGS</sequence>
<dbReference type="KEGG" id="mno:Mnod_8423"/>
<reference evidence="3" key="1">
    <citation type="submission" date="2009-01" db="EMBL/GenBank/DDBJ databases">
        <title>Complete sequence of plasmid 1 of Methylobacterium nodulans ORS 2060.</title>
        <authorList>
            <consortium name="US DOE Joint Genome Institute"/>
            <person name="Lucas S."/>
            <person name="Copeland A."/>
            <person name="Lapidus A."/>
            <person name="Glavina del Rio T."/>
            <person name="Dalin E."/>
            <person name="Tice H."/>
            <person name="Bruce D."/>
            <person name="Goodwin L."/>
            <person name="Pitluck S."/>
            <person name="Sims D."/>
            <person name="Brettin T."/>
            <person name="Detter J.C."/>
            <person name="Han C."/>
            <person name="Larimer F."/>
            <person name="Land M."/>
            <person name="Hauser L."/>
            <person name="Kyrpides N."/>
            <person name="Ivanova N."/>
            <person name="Marx C.J."/>
            <person name="Richardson P."/>
        </authorList>
    </citation>
    <scope>NUCLEOTIDE SEQUENCE [LARGE SCALE GENOMIC DNA]</scope>
    <source>
        <strain evidence="3">LMG 21967 / CNCM I-2342 / ORS 2060</strain>
        <plasmid evidence="3">Plasmid pMNOD01</plasmid>
    </source>
</reference>
<keyword evidence="2" id="KW-0614">Plasmid</keyword>
<gene>
    <name evidence="2" type="ordered locus">Mnod_8423</name>
</gene>
<feature type="region of interest" description="Disordered" evidence="1">
    <location>
        <begin position="71"/>
        <end position="102"/>
    </location>
</feature>
<evidence type="ECO:0000313" key="2">
    <source>
        <dbReference type="EMBL" id="ACL62540.1"/>
    </source>
</evidence>
<proteinExistence type="predicted"/>
<evidence type="ECO:0000313" key="3">
    <source>
        <dbReference type="Proteomes" id="UP000008207"/>
    </source>
</evidence>
<feature type="compositionally biased region" description="Basic residues" evidence="1">
    <location>
        <begin position="81"/>
        <end position="90"/>
    </location>
</feature>
<protein>
    <submittedName>
        <fullName evidence="2">Uncharacterized protein</fullName>
    </submittedName>
</protein>
<dbReference type="RefSeq" id="WP_015934083.1">
    <property type="nucleotide sequence ID" value="NC_011892.1"/>
</dbReference>
<organism evidence="2 3">
    <name type="scientific">Methylobacterium nodulans (strain LMG 21967 / CNCM I-2342 / ORS 2060)</name>
    <dbReference type="NCBI Taxonomy" id="460265"/>
    <lineage>
        <taxon>Bacteria</taxon>
        <taxon>Pseudomonadati</taxon>
        <taxon>Pseudomonadota</taxon>
        <taxon>Alphaproteobacteria</taxon>
        <taxon>Hyphomicrobiales</taxon>
        <taxon>Methylobacteriaceae</taxon>
        <taxon>Methylobacterium</taxon>
    </lineage>
</organism>
<dbReference type="AlphaFoldDB" id="B8IVV0"/>
<geneLocation type="plasmid" evidence="2 3">
    <name>pMNOD01</name>
</geneLocation>